<evidence type="ECO:0000256" key="6">
    <source>
        <dbReference type="ARBA" id="ARBA00022989"/>
    </source>
</evidence>
<dbReference type="SUPFAM" id="SSF81573">
    <property type="entry name" value="F1F0 ATP synthase subunit B, membrane domain"/>
    <property type="match status" value="1"/>
</dbReference>
<dbReference type="GO" id="GO:0046961">
    <property type="term" value="F:proton-transporting ATPase activity, rotational mechanism"/>
    <property type="evidence" value="ECO:0007669"/>
    <property type="project" value="TreeGrafter"/>
</dbReference>
<evidence type="ECO:0000256" key="8">
    <source>
        <dbReference type="ARBA" id="ARBA00023136"/>
    </source>
</evidence>
<dbReference type="Proteomes" id="UP000005010">
    <property type="component" value="Chromosome"/>
</dbReference>
<evidence type="ECO:0000256" key="2">
    <source>
        <dbReference type="ARBA" id="ARBA00022448"/>
    </source>
</evidence>
<keyword evidence="16" id="KW-1185">Reference proteome</keyword>
<dbReference type="PANTHER" id="PTHR33445">
    <property type="entry name" value="ATP SYNTHASE SUBUNIT B', CHLOROPLASTIC"/>
    <property type="match status" value="1"/>
</dbReference>
<dbReference type="InterPro" id="IPR028987">
    <property type="entry name" value="ATP_synth_B-like_membr_sf"/>
</dbReference>
<dbReference type="InterPro" id="IPR002146">
    <property type="entry name" value="ATP_synth_b/b'su_bac/chlpt"/>
</dbReference>
<proteinExistence type="inferred from homology"/>
<keyword evidence="5 13" id="KW-0375">Hydrogen ion transport</keyword>
<feature type="transmembrane region" description="Helical" evidence="14">
    <location>
        <begin position="6"/>
        <end position="29"/>
    </location>
</feature>
<evidence type="ECO:0000313" key="15">
    <source>
        <dbReference type="EMBL" id="AFI04943.1"/>
    </source>
</evidence>
<evidence type="ECO:0000256" key="9">
    <source>
        <dbReference type="ARBA" id="ARBA00023310"/>
    </source>
</evidence>
<evidence type="ECO:0000256" key="12">
    <source>
        <dbReference type="ARBA" id="ARBA00037847"/>
    </source>
</evidence>
<dbReference type="STRING" id="182217.HCW_08430"/>
<dbReference type="PATRIC" id="fig|182217.3.peg.1789"/>
<evidence type="ECO:0000256" key="13">
    <source>
        <dbReference type="RuleBase" id="RU003848"/>
    </source>
</evidence>
<dbReference type="Gene3D" id="6.10.250.1580">
    <property type="match status" value="1"/>
</dbReference>
<dbReference type="GO" id="GO:0016787">
    <property type="term" value="F:hydrolase activity"/>
    <property type="evidence" value="ECO:0007669"/>
    <property type="project" value="UniProtKB-KW"/>
</dbReference>
<gene>
    <name evidence="15" type="ordered locus">HCW_08430</name>
</gene>
<keyword evidence="3 13" id="KW-0138">CF(0)</keyword>
<name>I0EPS4_HELC0</name>
<dbReference type="eggNOG" id="COG0711">
    <property type="taxonomic scope" value="Bacteria"/>
</dbReference>
<dbReference type="GO" id="GO:0045259">
    <property type="term" value="C:proton-transporting ATP synthase complex"/>
    <property type="evidence" value="ECO:0007669"/>
    <property type="project" value="UniProtKB-KW"/>
</dbReference>
<evidence type="ECO:0000256" key="5">
    <source>
        <dbReference type="ARBA" id="ARBA00022781"/>
    </source>
</evidence>
<keyword evidence="8 14" id="KW-0472">Membrane</keyword>
<evidence type="ECO:0000256" key="3">
    <source>
        <dbReference type="ARBA" id="ARBA00022547"/>
    </source>
</evidence>
<evidence type="ECO:0000256" key="10">
    <source>
        <dbReference type="ARBA" id="ARBA00025198"/>
    </source>
</evidence>
<dbReference type="EC" id="3.6.3.14" evidence="15"/>
<dbReference type="RefSeq" id="WP_014661805.1">
    <property type="nucleotide sequence ID" value="NC_017737.1"/>
</dbReference>
<dbReference type="CDD" id="cd06503">
    <property type="entry name" value="ATP-synt_Fo_b"/>
    <property type="match status" value="1"/>
</dbReference>
<comment type="similarity">
    <text evidence="1 13">Belongs to the ATPase B chain family.</text>
</comment>
<dbReference type="GO" id="GO:0012505">
    <property type="term" value="C:endomembrane system"/>
    <property type="evidence" value="ECO:0007669"/>
    <property type="project" value="UniProtKB-SubCell"/>
</dbReference>
<keyword evidence="6 14" id="KW-1133">Transmembrane helix</keyword>
<evidence type="ECO:0000256" key="11">
    <source>
        <dbReference type="ARBA" id="ARBA00025614"/>
    </source>
</evidence>
<dbReference type="InterPro" id="IPR050059">
    <property type="entry name" value="ATP_synthase_B_chain"/>
</dbReference>
<dbReference type="KEGG" id="hce:HCW_08430"/>
<evidence type="ECO:0000313" key="16">
    <source>
        <dbReference type="Proteomes" id="UP000005010"/>
    </source>
</evidence>
<comment type="function">
    <text evidence="10">F(1)F(0) ATP synthase produces ATP from ADP in the presence of a proton or sodium gradient. F-type ATPases consist of two structural domains, F(1) containing the extramembraneous catalytic core and F(0) containing the membrane proton channel, linked together by a central stalk and a peripheral stalk. During catalysis, ATP synthesis in the catalytic domain of F(1) is coupled via a rotary mechanism of the central stalk subunits to proton translocation.</text>
</comment>
<evidence type="ECO:0000256" key="1">
    <source>
        <dbReference type="ARBA" id="ARBA00005513"/>
    </source>
</evidence>
<comment type="subcellular location">
    <subcellularLocation>
        <location evidence="12">Endomembrane system</location>
        <topology evidence="12">Single-pass membrane protein</topology>
    </subcellularLocation>
</comment>
<evidence type="ECO:0000256" key="14">
    <source>
        <dbReference type="SAM" id="Phobius"/>
    </source>
</evidence>
<keyword evidence="7 13" id="KW-0406">Ion transport</keyword>
<dbReference type="NCBIfam" id="NF006293">
    <property type="entry name" value="PRK08476.1"/>
    <property type="match status" value="1"/>
</dbReference>
<protein>
    <submittedName>
        <fullName evidence="15">F0F1 ATP synthase subunit B</fullName>
        <ecNumber evidence="15">3.6.3.14</ecNumber>
    </submittedName>
</protein>
<keyword evidence="2 13" id="KW-0813">Transport</keyword>
<organism evidence="15 16">
    <name type="scientific">Helicobacter cetorum (strain ATCC BAA-429 / MIT 00-7128)</name>
    <dbReference type="NCBI Taxonomy" id="182217"/>
    <lineage>
        <taxon>Bacteria</taxon>
        <taxon>Pseudomonadati</taxon>
        <taxon>Campylobacterota</taxon>
        <taxon>Epsilonproteobacteria</taxon>
        <taxon>Campylobacterales</taxon>
        <taxon>Helicobacteraceae</taxon>
        <taxon>Helicobacter</taxon>
    </lineage>
</organism>
<accession>I0EPS4</accession>
<dbReference type="HOGENOM" id="CLU_079215_10_0_7"/>
<keyword evidence="15" id="KW-0378">Hydrolase</keyword>
<dbReference type="GO" id="GO:0015986">
    <property type="term" value="P:proton motive force-driven ATP synthesis"/>
    <property type="evidence" value="ECO:0007669"/>
    <property type="project" value="InterPro"/>
</dbReference>
<dbReference type="PANTHER" id="PTHR33445:SF1">
    <property type="entry name" value="ATP SYNTHASE SUBUNIT B"/>
    <property type="match status" value="1"/>
</dbReference>
<keyword evidence="9" id="KW-0066">ATP synthesis</keyword>
<reference evidence="16" key="1">
    <citation type="submission" date="2012-04" db="EMBL/GenBank/DDBJ databases">
        <title>Complete genome sequence of Helicobacter cetorum strain MIT 00-7128.</title>
        <authorList>
            <person name="Kersulyte D."/>
            <person name="Berg D.E."/>
        </authorList>
    </citation>
    <scope>NUCLEOTIDE SEQUENCE [LARGE SCALE GENOMIC DNA]</scope>
    <source>
        <strain evidence="16">MIT 00-7128</strain>
    </source>
</reference>
<dbReference type="AlphaFoldDB" id="I0EPS4"/>
<dbReference type="Pfam" id="PF00430">
    <property type="entry name" value="ATP-synt_B"/>
    <property type="match status" value="1"/>
</dbReference>
<sequence length="140" mass="16215">MNITINPYLMALVFVVFVLLLWAMNAWVYKPLLAFMDNREAEINDSLSKIESDNKQSTQIQSQIEDLLKDANEQRRAIIAQATKQAIEAYDAIIAQKESELEQEFEDFSSQLKSEKQVLKEQLKGKLEVFETELNKRMVV</sequence>
<keyword evidence="4 13" id="KW-0812">Transmembrane</keyword>
<evidence type="ECO:0000256" key="7">
    <source>
        <dbReference type="ARBA" id="ARBA00023065"/>
    </source>
</evidence>
<evidence type="ECO:0000256" key="4">
    <source>
        <dbReference type="ARBA" id="ARBA00022692"/>
    </source>
</evidence>
<dbReference type="EMBL" id="CP003479">
    <property type="protein sequence ID" value="AFI04943.1"/>
    <property type="molecule type" value="Genomic_DNA"/>
</dbReference>
<comment type="function">
    <text evidence="11">Component of the F(0) channel, it forms part of the peripheral stalk, linking F(1) to F(0). The b'-subunit is a diverged and duplicated form of b found in plants and photosynthetic bacteria.</text>
</comment>